<name>A0A7R5WNV4_9POXV</name>
<protein>
    <submittedName>
        <fullName evidence="2">Uncharacterized protein</fullName>
    </submittedName>
</protein>
<evidence type="ECO:0000313" key="2">
    <source>
        <dbReference type="EMBL" id="AKS26406.1"/>
    </source>
</evidence>
<evidence type="ECO:0000256" key="1">
    <source>
        <dbReference type="SAM" id="Coils"/>
    </source>
</evidence>
<organism evidence="2 3">
    <name type="scientific">Diachasmimorpha longicaudata entomopoxvirus</name>
    <dbReference type="NCBI Taxonomy" id="109981"/>
    <lineage>
        <taxon>Viruses</taxon>
        <taxon>Varidnaviria</taxon>
        <taxon>Bamfordvirae</taxon>
        <taxon>Nucleocytoviricota</taxon>
        <taxon>Pokkesviricetes</taxon>
        <taxon>Chitovirales</taxon>
        <taxon>Poxviridae</taxon>
        <taxon>Entomopoxvirinae</taxon>
        <taxon>Epsilonentomopoxvirus</taxon>
        <taxon>Epsilonentomopoxvirus dlongicaudata</taxon>
        <taxon>Diachasmimorpha entomopoxvirus</taxon>
    </lineage>
</organism>
<reference evidence="2 3" key="1">
    <citation type="submission" date="2015-04" db="EMBL/GenBank/DDBJ databases">
        <title>Diachasmimorpha longicaudata entomopoxvirus genome.</title>
        <authorList>
            <person name="Coffman K.A."/>
            <person name="Burke G.R."/>
        </authorList>
    </citation>
    <scope>NUCLEOTIDE SEQUENCE [LARGE SCALE GENOMIC DNA]</scope>
</reference>
<keyword evidence="1" id="KW-0175">Coiled coil</keyword>
<gene>
    <name evidence="2" type="ORF">DLEV_115</name>
</gene>
<feature type="coiled-coil region" evidence="1">
    <location>
        <begin position="117"/>
        <end position="144"/>
    </location>
</feature>
<proteinExistence type="predicted"/>
<accession>A0A7R5WNV4</accession>
<dbReference type="Proteomes" id="UP000593702">
    <property type="component" value="Segment"/>
</dbReference>
<dbReference type="EMBL" id="KR095315">
    <property type="protein sequence ID" value="AKS26406.1"/>
    <property type="molecule type" value="Genomic_DNA"/>
</dbReference>
<evidence type="ECO:0000313" key="3">
    <source>
        <dbReference type="Proteomes" id="UP000593702"/>
    </source>
</evidence>
<keyword evidence="3" id="KW-1185">Reference proteome</keyword>
<sequence length="418" mass="48748">MASKVFQVLTYDGRVFDAKGVIIGNVADPENDDDVVTLGWLMKELKTWFEKIKIYVVKTTGNIPLDAMLAKTYNDRFVNIEFDLSRLKDKQIQHDQPHTETIYSPSVDTAIKPLRVDDDLRNKIKNTEYELKQLSEEFESQDKSIDYLDSSFTVTRATLEKIQQILRLQLIREAEHTGIEIEDLLKGFPFAANIFIDAFDYVKKAPKELENPNLSLDRYDEIFERFRQIRFLIRQQVFEILDDLKHDKILTDPTEGILSTTHDYKQEIDNLSKRIDQIPVYDSFISVVDIDLDVPYIKTSTGDSSLENTIFYPFVDKVTDRGQFNRIMLRKILIKFDVEERQQFLKPFVFTLQNKDTIKRFSIPTSESRSKDVEMIIKPENFHINLETPLLSSIMPAALLPINKVNKVSFCFILQVMF</sequence>